<evidence type="ECO:0000256" key="1">
    <source>
        <dbReference type="SAM" id="Phobius"/>
    </source>
</evidence>
<organism evidence="2 3">
    <name type="scientific">Anaerobutyricum hallii</name>
    <dbReference type="NCBI Taxonomy" id="39488"/>
    <lineage>
        <taxon>Bacteria</taxon>
        <taxon>Bacillati</taxon>
        <taxon>Bacillota</taxon>
        <taxon>Clostridia</taxon>
        <taxon>Lachnospirales</taxon>
        <taxon>Lachnospiraceae</taxon>
        <taxon>Anaerobutyricum</taxon>
    </lineage>
</organism>
<sequence>MVDTILCVSYINIDFIELLKKIFSENISNPEILDELAQIMSKWYIISGVIVFAALVLLIIYFARNRKNDEDVLTWGQAIFLATELILISQVVLPLFTVTIAIVIALLYFVFFSSMLLKNIIGYGTYLFVHIYL</sequence>
<keyword evidence="1" id="KW-0472">Membrane</keyword>
<feature type="transmembrane region" description="Helical" evidence="1">
    <location>
        <begin position="72"/>
        <end position="92"/>
    </location>
</feature>
<gene>
    <name evidence="2" type="ORF">DXD91_15285</name>
</gene>
<dbReference type="AlphaFoldDB" id="A0A374MZ23"/>
<evidence type="ECO:0000313" key="2">
    <source>
        <dbReference type="EMBL" id="RGI76505.1"/>
    </source>
</evidence>
<protein>
    <submittedName>
        <fullName evidence="2">Uncharacterized protein</fullName>
    </submittedName>
</protein>
<keyword evidence="1" id="KW-1133">Transmembrane helix</keyword>
<feature type="transmembrane region" description="Helical" evidence="1">
    <location>
        <begin position="98"/>
        <end position="117"/>
    </location>
</feature>
<feature type="non-terminal residue" evidence="2">
    <location>
        <position position="133"/>
    </location>
</feature>
<keyword evidence="1" id="KW-0812">Transmembrane</keyword>
<evidence type="ECO:0000313" key="3">
    <source>
        <dbReference type="Proteomes" id="UP000262524"/>
    </source>
</evidence>
<feature type="transmembrane region" description="Helical" evidence="1">
    <location>
        <begin position="43"/>
        <end position="63"/>
    </location>
</feature>
<dbReference type="RefSeq" id="WP_207662222.1">
    <property type="nucleotide sequence ID" value="NZ_QSOE01000187.1"/>
</dbReference>
<comment type="caution">
    <text evidence="2">The sequence shown here is derived from an EMBL/GenBank/DDBJ whole genome shotgun (WGS) entry which is preliminary data.</text>
</comment>
<name>A0A374MZ23_9FIRM</name>
<dbReference type="Proteomes" id="UP000262524">
    <property type="component" value="Unassembled WGS sequence"/>
</dbReference>
<proteinExistence type="predicted"/>
<reference evidence="2 3" key="1">
    <citation type="submission" date="2018-08" db="EMBL/GenBank/DDBJ databases">
        <title>A genome reference for cultivated species of the human gut microbiota.</title>
        <authorList>
            <person name="Zou Y."/>
            <person name="Xue W."/>
            <person name="Luo G."/>
        </authorList>
    </citation>
    <scope>NUCLEOTIDE SEQUENCE [LARGE SCALE GENOMIC DNA]</scope>
    <source>
        <strain evidence="2 3">TM10-1AC</strain>
    </source>
</reference>
<accession>A0A374MZ23</accession>
<dbReference type="EMBL" id="QSOE01000187">
    <property type="protein sequence ID" value="RGI76505.1"/>
    <property type="molecule type" value="Genomic_DNA"/>
</dbReference>